<keyword evidence="6" id="KW-1185">Reference proteome</keyword>
<comment type="caution">
    <text evidence="5">The sequence shown here is derived from an EMBL/GenBank/DDBJ whole genome shotgun (WGS) entry which is preliminary data.</text>
</comment>
<keyword evidence="2" id="KW-0479">Metal-binding</keyword>
<sequence length="267" mass="27984">MLAGPALLFCPADRPERFAKAAAAADAVILDLEDGVAREAKDRARAAVVASSLDPARTIVRINPSSSGLWESDLAALAETPYRTVMLPKAESAGEAERLAGFEVIALCESPRGVRNADELAASPNVVALSWGAEDLVAALGGTSSRFASGEYRQYAHYARSRVLIAAASEGKAAFDTVHLDIADQAGLRAEADDARASGFAGAMCIHPSQVELIRAAFRPSADEVAWARGVLSAAAAASGGVFVFEGRMVDEPLLRQARQLIARAHD</sequence>
<comment type="cofactor">
    <cofactor evidence="1">
        <name>Mg(2+)</name>
        <dbReference type="ChEBI" id="CHEBI:18420"/>
    </cofactor>
</comment>
<dbReference type="InterPro" id="IPR015813">
    <property type="entry name" value="Pyrv/PenolPyrv_kinase-like_dom"/>
</dbReference>
<dbReference type="Proteomes" id="UP001596039">
    <property type="component" value="Unassembled WGS sequence"/>
</dbReference>
<dbReference type="RefSeq" id="WP_386738657.1">
    <property type="nucleotide sequence ID" value="NZ_JBHSMG010000001.1"/>
</dbReference>
<dbReference type="PANTHER" id="PTHR32308:SF10">
    <property type="entry name" value="CITRATE LYASE SUBUNIT BETA"/>
    <property type="match status" value="1"/>
</dbReference>
<evidence type="ECO:0000256" key="1">
    <source>
        <dbReference type="ARBA" id="ARBA00001946"/>
    </source>
</evidence>
<evidence type="ECO:0000256" key="3">
    <source>
        <dbReference type="ARBA" id="ARBA00022842"/>
    </source>
</evidence>
<dbReference type="InterPro" id="IPR005000">
    <property type="entry name" value="Aldolase/citrate-lyase_domain"/>
</dbReference>
<name>A0ABW0NPC8_9MICO</name>
<proteinExistence type="predicted"/>
<evidence type="ECO:0000259" key="4">
    <source>
        <dbReference type="Pfam" id="PF03328"/>
    </source>
</evidence>
<organism evidence="5 6">
    <name type="scientific">Lysinimonas soli</name>
    <dbReference type="NCBI Taxonomy" id="1074233"/>
    <lineage>
        <taxon>Bacteria</taxon>
        <taxon>Bacillati</taxon>
        <taxon>Actinomycetota</taxon>
        <taxon>Actinomycetes</taxon>
        <taxon>Micrococcales</taxon>
        <taxon>Microbacteriaceae</taxon>
        <taxon>Lysinimonas</taxon>
    </lineage>
</organism>
<evidence type="ECO:0000313" key="5">
    <source>
        <dbReference type="EMBL" id="MFC5501052.1"/>
    </source>
</evidence>
<dbReference type="EMBL" id="JBHSMG010000001">
    <property type="protein sequence ID" value="MFC5501052.1"/>
    <property type="molecule type" value="Genomic_DNA"/>
</dbReference>
<evidence type="ECO:0000256" key="2">
    <source>
        <dbReference type="ARBA" id="ARBA00022723"/>
    </source>
</evidence>
<dbReference type="Gene3D" id="3.20.20.60">
    <property type="entry name" value="Phosphoenolpyruvate-binding domains"/>
    <property type="match status" value="1"/>
</dbReference>
<dbReference type="InterPro" id="IPR011206">
    <property type="entry name" value="Citrate_lyase_beta/mcl1/mcl2"/>
</dbReference>
<accession>A0ABW0NPC8</accession>
<protein>
    <submittedName>
        <fullName evidence="5">HpcH/HpaI aldolase/citrate lyase family protein</fullName>
    </submittedName>
</protein>
<dbReference type="InterPro" id="IPR040442">
    <property type="entry name" value="Pyrv_kinase-like_dom_sf"/>
</dbReference>
<reference evidence="6" key="1">
    <citation type="journal article" date="2019" name="Int. J. Syst. Evol. Microbiol.">
        <title>The Global Catalogue of Microorganisms (GCM) 10K type strain sequencing project: providing services to taxonomists for standard genome sequencing and annotation.</title>
        <authorList>
            <consortium name="The Broad Institute Genomics Platform"/>
            <consortium name="The Broad Institute Genome Sequencing Center for Infectious Disease"/>
            <person name="Wu L."/>
            <person name="Ma J."/>
        </authorList>
    </citation>
    <scope>NUCLEOTIDE SEQUENCE [LARGE SCALE GENOMIC DNA]</scope>
    <source>
        <strain evidence="6">CGMCC 4.6997</strain>
    </source>
</reference>
<dbReference type="PIRSF" id="PIRSF015582">
    <property type="entry name" value="Cit_lyase_B"/>
    <property type="match status" value="1"/>
</dbReference>
<keyword evidence="3" id="KW-0460">Magnesium</keyword>
<feature type="domain" description="HpcH/HpaI aldolase/citrate lyase" evidence="4">
    <location>
        <begin position="103"/>
        <end position="208"/>
    </location>
</feature>
<gene>
    <name evidence="5" type="ORF">ACFPJ4_02230</name>
</gene>
<feature type="domain" description="HpcH/HpaI aldolase/citrate lyase" evidence="4">
    <location>
        <begin position="7"/>
        <end position="99"/>
    </location>
</feature>
<keyword evidence="5" id="KW-0456">Lyase</keyword>
<dbReference type="PANTHER" id="PTHR32308">
    <property type="entry name" value="LYASE BETA SUBUNIT, PUTATIVE (AFU_ORTHOLOGUE AFUA_4G13030)-RELATED"/>
    <property type="match status" value="1"/>
</dbReference>
<dbReference type="Pfam" id="PF03328">
    <property type="entry name" value="HpcH_HpaI"/>
    <property type="match status" value="2"/>
</dbReference>
<dbReference type="SUPFAM" id="SSF51621">
    <property type="entry name" value="Phosphoenolpyruvate/pyruvate domain"/>
    <property type="match status" value="1"/>
</dbReference>
<dbReference type="GO" id="GO:0016829">
    <property type="term" value="F:lyase activity"/>
    <property type="evidence" value="ECO:0007669"/>
    <property type="project" value="UniProtKB-KW"/>
</dbReference>
<evidence type="ECO:0000313" key="6">
    <source>
        <dbReference type="Proteomes" id="UP001596039"/>
    </source>
</evidence>